<dbReference type="InterPro" id="IPR029063">
    <property type="entry name" value="SAM-dependent_MTases_sf"/>
</dbReference>
<sequence>SSNPHSHVPYGADGSGFYSDNTIGCYNVIQTAMPTVISALESMNIDAGKTFTIADFGTADGGTSMPMLYEAISHLRRKFGDKLPIHVTYEDQPVNDFKSLFMRLQ</sequence>
<comment type="caution">
    <text evidence="1">The sequence shown here is derived from an EMBL/GenBank/DDBJ whole genome shotgun (WGS) entry which is preliminary data.</text>
</comment>
<accession>A0AAV2RBB8</accession>
<protein>
    <submittedName>
        <fullName evidence="1">Uncharacterized protein</fullName>
    </submittedName>
</protein>
<gene>
    <name evidence="1" type="ORF">MNOR_LOCUS21349</name>
</gene>
<proteinExistence type="predicted"/>
<dbReference type="GO" id="GO:0008168">
    <property type="term" value="F:methyltransferase activity"/>
    <property type="evidence" value="ECO:0007669"/>
    <property type="project" value="InterPro"/>
</dbReference>
<evidence type="ECO:0000313" key="1">
    <source>
        <dbReference type="EMBL" id="CAL4118057.1"/>
    </source>
</evidence>
<organism evidence="1 2">
    <name type="scientific">Meganyctiphanes norvegica</name>
    <name type="common">Northern krill</name>
    <name type="synonym">Thysanopoda norvegica</name>
    <dbReference type="NCBI Taxonomy" id="48144"/>
    <lineage>
        <taxon>Eukaryota</taxon>
        <taxon>Metazoa</taxon>
        <taxon>Ecdysozoa</taxon>
        <taxon>Arthropoda</taxon>
        <taxon>Crustacea</taxon>
        <taxon>Multicrustacea</taxon>
        <taxon>Malacostraca</taxon>
        <taxon>Eumalacostraca</taxon>
        <taxon>Eucarida</taxon>
        <taxon>Euphausiacea</taxon>
        <taxon>Euphausiidae</taxon>
        <taxon>Meganyctiphanes</taxon>
    </lineage>
</organism>
<evidence type="ECO:0000313" key="2">
    <source>
        <dbReference type="Proteomes" id="UP001497623"/>
    </source>
</evidence>
<dbReference type="Gene3D" id="3.40.50.150">
    <property type="entry name" value="Vaccinia Virus protein VP39"/>
    <property type="match status" value="1"/>
</dbReference>
<dbReference type="EMBL" id="CAXKWB010017133">
    <property type="protein sequence ID" value="CAL4118057.1"/>
    <property type="molecule type" value="Genomic_DNA"/>
</dbReference>
<dbReference type="InterPro" id="IPR005299">
    <property type="entry name" value="MeTrfase_7"/>
</dbReference>
<reference evidence="1 2" key="1">
    <citation type="submission" date="2024-05" db="EMBL/GenBank/DDBJ databases">
        <authorList>
            <person name="Wallberg A."/>
        </authorList>
    </citation>
    <scope>NUCLEOTIDE SEQUENCE [LARGE SCALE GENOMIC DNA]</scope>
</reference>
<feature type="non-terminal residue" evidence="1">
    <location>
        <position position="105"/>
    </location>
</feature>
<dbReference type="SUPFAM" id="SSF53335">
    <property type="entry name" value="S-adenosyl-L-methionine-dependent methyltransferases"/>
    <property type="match status" value="1"/>
</dbReference>
<dbReference type="Proteomes" id="UP001497623">
    <property type="component" value="Unassembled WGS sequence"/>
</dbReference>
<name>A0AAV2RBB8_MEGNR</name>
<keyword evidence="2" id="KW-1185">Reference proteome</keyword>
<feature type="non-terminal residue" evidence="1">
    <location>
        <position position="1"/>
    </location>
</feature>
<dbReference type="AlphaFoldDB" id="A0AAV2RBB8"/>
<dbReference type="PANTHER" id="PTHR31009">
    <property type="entry name" value="S-ADENOSYL-L-METHIONINE:CARBOXYL METHYLTRANSFERASE FAMILY PROTEIN"/>
    <property type="match status" value="1"/>
</dbReference>